<keyword evidence="11" id="KW-1185">Reference proteome</keyword>
<evidence type="ECO:0000256" key="2">
    <source>
        <dbReference type="ARBA" id="ARBA00022643"/>
    </source>
</evidence>
<dbReference type="EMBL" id="CP026100">
    <property type="protein sequence ID" value="AYV48648.1"/>
    <property type="molecule type" value="Genomic_DNA"/>
</dbReference>
<dbReference type="KEGG" id="cfh:C1707_21625"/>
<keyword evidence="4" id="KW-0503">Monooxygenase</keyword>
<evidence type="ECO:0000259" key="7">
    <source>
        <dbReference type="Pfam" id="PF00296"/>
    </source>
</evidence>
<keyword evidence="2 6" id="KW-0288">FMN</keyword>
<reference evidence="8 11" key="2">
    <citation type="submission" date="2018-01" db="EMBL/GenBank/DDBJ databases">
        <title>Complete genome sequence of Caulobacter flavus RHGG3.</title>
        <authorList>
            <person name="Yang E."/>
        </authorList>
    </citation>
    <scope>NUCLEOTIDE SEQUENCE [LARGE SCALE GENOMIC DNA]</scope>
    <source>
        <strain evidence="8 11">RHGG3</strain>
    </source>
</reference>
<feature type="binding site" evidence="6">
    <location>
        <position position="58"/>
    </location>
    <ligand>
        <name>FMN</name>
        <dbReference type="ChEBI" id="CHEBI:58210"/>
    </ligand>
</feature>
<evidence type="ECO:0000313" key="9">
    <source>
        <dbReference type="EMBL" id="PLR08636.1"/>
    </source>
</evidence>
<keyword evidence="3" id="KW-0560">Oxidoreductase</keyword>
<dbReference type="PIRSF" id="PIRSF000337">
    <property type="entry name" value="NTA_MOA"/>
    <property type="match status" value="1"/>
</dbReference>
<evidence type="ECO:0000256" key="3">
    <source>
        <dbReference type="ARBA" id="ARBA00023002"/>
    </source>
</evidence>
<dbReference type="InterPro" id="IPR051260">
    <property type="entry name" value="Diverse_substr_monoxygenases"/>
</dbReference>
<dbReference type="PANTHER" id="PTHR30011:SF16">
    <property type="entry name" value="C2H2 FINGER DOMAIN TRANSCRIPTION FACTOR (EUROFUNG)-RELATED"/>
    <property type="match status" value="1"/>
</dbReference>
<feature type="binding site" evidence="6">
    <location>
        <position position="145"/>
    </location>
    <ligand>
        <name>FMN</name>
        <dbReference type="ChEBI" id="CHEBI:58210"/>
    </ligand>
</feature>
<feature type="binding site" evidence="6">
    <location>
        <position position="95"/>
    </location>
    <ligand>
        <name>FMN</name>
        <dbReference type="ChEBI" id="CHEBI:58210"/>
    </ligand>
</feature>
<name>A0A2N5CNW9_9CAUL</name>
<evidence type="ECO:0000313" key="11">
    <source>
        <dbReference type="Proteomes" id="UP000281192"/>
    </source>
</evidence>
<dbReference type="EMBL" id="PJRQ01000041">
    <property type="protein sequence ID" value="PLR08636.1"/>
    <property type="molecule type" value="Genomic_DNA"/>
</dbReference>
<organism evidence="9 10">
    <name type="scientific">Caulobacter flavus</name>
    <dbReference type="NCBI Taxonomy" id="1679497"/>
    <lineage>
        <taxon>Bacteria</taxon>
        <taxon>Pseudomonadati</taxon>
        <taxon>Pseudomonadota</taxon>
        <taxon>Alphaproteobacteria</taxon>
        <taxon>Caulobacterales</taxon>
        <taxon>Caulobacteraceae</taxon>
        <taxon>Caulobacter</taxon>
    </lineage>
</organism>
<accession>A0A2N5CNW9</accession>
<dbReference type="SUPFAM" id="SSF51679">
    <property type="entry name" value="Bacterial luciferase-like"/>
    <property type="match status" value="1"/>
</dbReference>
<comment type="similarity">
    <text evidence="5">Belongs to the NtaA/SnaA/DszA monooxygenase family.</text>
</comment>
<dbReference type="CDD" id="cd01095">
    <property type="entry name" value="Nitrilotriacetate_monoxgenase"/>
    <property type="match status" value="1"/>
</dbReference>
<feature type="binding site" evidence="6">
    <location>
        <position position="220"/>
    </location>
    <ligand>
        <name>FMN</name>
        <dbReference type="ChEBI" id="CHEBI:58210"/>
    </ligand>
</feature>
<dbReference type="Proteomes" id="UP000281192">
    <property type="component" value="Chromosome"/>
</dbReference>
<evidence type="ECO:0000256" key="6">
    <source>
        <dbReference type="PIRSR" id="PIRSR000337-1"/>
    </source>
</evidence>
<keyword evidence="1 6" id="KW-0285">Flavoprotein</keyword>
<evidence type="ECO:0000256" key="5">
    <source>
        <dbReference type="ARBA" id="ARBA00033748"/>
    </source>
</evidence>
<protein>
    <submittedName>
        <fullName evidence="9">LLM class flavin-dependent oxidoreductase</fullName>
    </submittedName>
</protein>
<dbReference type="InterPro" id="IPR016215">
    <property type="entry name" value="NTA_MOA"/>
</dbReference>
<proteinExistence type="inferred from homology"/>
<evidence type="ECO:0000256" key="1">
    <source>
        <dbReference type="ARBA" id="ARBA00022630"/>
    </source>
</evidence>
<evidence type="ECO:0000313" key="10">
    <source>
        <dbReference type="Proteomes" id="UP000234483"/>
    </source>
</evidence>
<feature type="binding site" evidence="6">
    <location>
        <position position="149"/>
    </location>
    <ligand>
        <name>FMN</name>
        <dbReference type="ChEBI" id="CHEBI:58210"/>
    </ligand>
</feature>
<dbReference type="OrthoDB" id="9779442at2"/>
<dbReference type="NCBIfam" id="TIGR03860">
    <property type="entry name" value="FMN_nitrolo"/>
    <property type="match status" value="1"/>
</dbReference>
<dbReference type="Pfam" id="PF00296">
    <property type="entry name" value="Bac_luciferase"/>
    <property type="match status" value="1"/>
</dbReference>
<evidence type="ECO:0000256" key="4">
    <source>
        <dbReference type="ARBA" id="ARBA00023033"/>
    </source>
</evidence>
<dbReference type="GO" id="GO:0004497">
    <property type="term" value="F:monooxygenase activity"/>
    <property type="evidence" value="ECO:0007669"/>
    <property type="project" value="UniProtKB-KW"/>
</dbReference>
<evidence type="ECO:0000313" key="8">
    <source>
        <dbReference type="EMBL" id="AYV48648.1"/>
    </source>
</evidence>
<dbReference type="GO" id="GO:0016705">
    <property type="term" value="F:oxidoreductase activity, acting on paired donors, with incorporation or reduction of molecular oxygen"/>
    <property type="evidence" value="ECO:0007669"/>
    <property type="project" value="InterPro"/>
</dbReference>
<dbReference type="InterPro" id="IPR036661">
    <property type="entry name" value="Luciferase-like_sf"/>
</dbReference>
<sequence length="444" mass="48516">MSQPRQLKLGFILHGVGPGWGDWRHPDAHPGASTDFSFYKRQAQVAEAGKFDFLFVADSVYITEKSSPHYLNRFEPLTILSALAGATSNIGLVGTLTVSYSEPFNVARQFASLDHISGGRAGWNVVTSWLEGSAANYSREKHYAHDVRYRLAGEYLDVVQGLWDSWEDDALTFDKAGGQFFDPAKLHALNHKGEFFSVKGPLNISRSPQGQPVIFQAGASEDGKAFAARRADAIFVSHEDLDAAQAYYKDIKTRAVGFGRDPDQLQVLPAARPVVGKTAQEAEALYKELTQLVSLDNALSMLARPFNEYDFSQHDPDAPFPLEAAVFGANSNQSAVGRIVDAVKAGNLTLRETALRFATPRGHFVGAPEQVADSLQAWFEGRAADGFVLFESLPGQLEAFVELVVPILQARGLFRTEYEGATFRENLGLDVPVNRYAGALAAAE</sequence>
<gene>
    <name evidence="8" type="ORF">C1707_21625</name>
    <name evidence="9" type="ORF">CFHF_19440</name>
</gene>
<dbReference type="RefSeq" id="WP_101714593.1">
    <property type="nucleotide sequence ID" value="NZ_CP026100.1"/>
</dbReference>
<dbReference type="AlphaFoldDB" id="A0A2N5CNW9"/>
<dbReference type="Proteomes" id="UP000234483">
    <property type="component" value="Unassembled WGS sequence"/>
</dbReference>
<dbReference type="Gene3D" id="3.20.20.30">
    <property type="entry name" value="Luciferase-like domain"/>
    <property type="match status" value="1"/>
</dbReference>
<reference evidence="9 10" key="1">
    <citation type="submission" date="2017-12" db="EMBL/GenBank/DDBJ databases">
        <title>The genome sequence of Caulobacter flavus CGMCC1 15093.</title>
        <authorList>
            <person name="Gao J."/>
            <person name="Mao X."/>
            <person name="Sun J."/>
        </authorList>
    </citation>
    <scope>NUCLEOTIDE SEQUENCE [LARGE SCALE GENOMIC DNA]</scope>
    <source>
        <strain evidence="9 10">CGMCC1 15093</strain>
    </source>
</reference>
<dbReference type="PANTHER" id="PTHR30011">
    <property type="entry name" value="ALKANESULFONATE MONOOXYGENASE-RELATED"/>
    <property type="match status" value="1"/>
</dbReference>
<feature type="domain" description="Luciferase-like" evidence="7">
    <location>
        <begin position="26"/>
        <end position="380"/>
    </location>
</feature>
<dbReference type="InterPro" id="IPR011251">
    <property type="entry name" value="Luciferase-like_dom"/>
</dbReference>